<evidence type="ECO:0000313" key="3">
    <source>
        <dbReference type="EMBL" id="KAK2175689.1"/>
    </source>
</evidence>
<dbReference type="Proteomes" id="UP001209878">
    <property type="component" value="Unassembled WGS sequence"/>
</dbReference>
<evidence type="ECO:0000313" key="4">
    <source>
        <dbReference type="Proteomes" id="UP001209878"/>
    </source>
</evidence>
<sequence length="373" mass="42774">MTWSVTEKQGCNTGLLSELISADVSDLYQPNSQLYVEYVRRGRYRVFNSTDLHHPFMYLEVAPEQSVLRPLFNDTTVKDDASLKVELSRDHKEWVLTLKAELNQCPETTDHQEEMKETRVTVFTPVVVIISAAIAILGILLVIGFITEPGRQVTKTDNRVQSRHLLFVVTLVTFRTAYSIAVTFTILLLLTRYINRDSMSQLAELPRYSSTAENTKQLQIGQIQSYVLQELQRQNELANETKTRCEEEMMKVQAALEESKQRLKVESSHDKLVSQMAMQYTKMMVVNLTENVNKFKQEFSTYAKKSLDKLTRSFVQTSSALQSNKWLAGAKVIYNAVKSKRSAQHKQTKSFLDWVGIRQDVDRLAVGENCCYM</sequence>
<organism evidence="3 4">
    <name type="scientific">Ridgeia piscesae</name>
    <name type="common">Tubeworm</name>
    <dbReference type="NCBI Taxonomy" id="27915"/>
    <lineage>
        <taxon>Eukaryota</taxon>
        <taxon>Metazoa</taxon>
        <taxon>Spiralia</taxon>
        <taxon>Lophotrochozoa</taxon>
        <taxon>Annelida</taxon>
        <taxon>Polychaeta</taxon>
        <taxon>Sedentaria</taxon>
        <taxon>Canalipalpata</taxon>
        <taxon>Sabellida</taxon>
        <taxon>Siboglinidae</taxon>
        <taxon>Ridgeia</taxon>
    </lineage>
</organism>
<comment type="caution">
    <text evidence="3">The sequence shown here is derived from an EMBL/GenBank/DDBJ whole genome shotgun (WGS) entry which is preliminary data.</text>
</comment>
<keyword evidence="2" id="KW-0812">Transmembrane</keyword>
<protein>
    <submittedName>
        <fullName evidence="3">Uncharacterized protein</fullName>
    </submittedName>
</protein>
<keyword evidence="4" id="KW-1185">Reference proteome</keyword>
<proteinExistence type="predicted"/>
<reference evidence="3" key="1">
    <citation type="journal article" date="2023" name="Mol. Biol. Evol.">
        <title>Third-Generation Sequencing Reveals the Adaptive Role of the Epigenome in Three Deep-Sea Polychaetes.</title>
        <authorList>
            <person name="Perez M."/>
            <person name="Aroh O."/>
            <person name="Sun Y."/>
            <person name="Lan Y."/>
            <person name="Juniper S.K."/>
            <person name="Young C.R."/>
            <person name="Angers B."/>
            <person name="Qian P.Y."/>
        </authorList>
    </citation>
    <scope>NUCLEOTIDE SEQUENCE</scope>
    <source>
        <strain evidence="3">R07B-5</strain>
    </source>
</reference>
<accession>A0AAD9NQG4</accession>
<feature type="coiled-coil region" evidence="1">
    <location>
        <begin position="228"/>
        <end position="262"/>
    </location>
</feature>
<evidence type="ECO:0000256" key="2">
    <source>
        <dbReference type="SAM" id="Phobius"/>
    </source>
</evidence>
<name>A0AAD9NQG4_RIDPI</name>
<keyword evidence="2" id="KW-0472">Membrane</keyword>
<evidence type="ECO:0000256" key="1">
    <source>
        <dbReference type="SAM" id="Coils"/>
    </source>
</evidence>
<feature type="transmembrane region" description="Helical" evidence="2">
    <location>
        <begin position="166"/>
        <end position="190"/>
    </location>
</feature>
<keyword evidence="2" id="KW-1133">Transmembrane helix</keyword>
<dbReference type="EMBL" id="JAODUO010000713">
    <property type="protein sequence ID" value="KAK2175689.1"/>
    <property type="molecule type" value="Genomic_DNA"/>
</dbReference>
<dbReference type="AlphaFoldDB" id="A0AAD9NQG4"/>
<keyword evidence="1" id="KW-0175">Coiled coil</keyword>
<gene>
    <name evidence="3" type="ORF">NP493_713g01029</name>
</gene>
<feature type="transmembrane region" description="Helical" evidence="2">
    <location>
        <begin position="122"/>
        <end position="146"/>
    </location>
</feature>